<dbReference type="InterPro" id="IPR035979">
    <property type="entry name" value="RBD_domain_sf"/>
</dbReference>
<gene>
    <name evidence="6" type="ORF">B456_011G179700</name>
</gene>
<dbReference type="eggNOG" id="KOG0116">
    <property type="taxonomic scope" value="Eukaryota"/>
</dbReference>
<dbReference type="Pfam" id="PF00076">
    <property type="entry name" value="RRM_1"/>
    <property type="match status" value="1"/>
</dbReference>
<dbReference type="PANTHER" id="PTHR10693">
    <property type="entry name" value="RAS GTPASE-ACTIVATING PROTEIN-BINDING PROTEIN"/>
    <property type="match status" value="1"/>
</dbReference>
<dbReference type="InterPro" id="IPR018222">
    <property type="entry name" value="Nuclear_transport_factor_2_euk"/>
</dbReference>
<evidence type="ECO:0000259" key="5">
    <source>
        <dbReference type="PROSITE" id="PS50177"/>
    </source>
</evidence>
<evidence type="ECO:0000256" key="2">
    <source>
        <dbReference type="PROSITE-ProRule" id="PRU00176"/>
    </source>
</evidence>
<feature type="region of interest" description="Disordered" evidence="3">
    <location>
        <begin position="209"/>
        <end position="240"/>
    </location>
</feature>
<dbReference type="SUPFAM" id="SSF54928">
    <property type="entry name" value="RNA-binding domain, RBD"/>
    <property type="match status" value="1"/>
</dbReference>
<dbReference type="FunFam" id="3.10.450.50:FF:000003">
    <property type="entry name" value="Nuclear transport factor 2 family protein"/>
    <property type="match status" value="1"/>
</dbReference>
<feature type="domain" description="RRM" evidence="4">
    <location>
        <begin position="263"/>
        <end position="336"/>
    </location>
</feature>
<dbReference type="OMA" id="IDEELMH"/>
<evidence type="ECO:0000313" key="7">
    <source>
        <dbReference type="Proteomes" id="UP000032304"/>
    </source>
</evidence>
<keyword evidence="1 2" id="KW-0694">RNA-binding</keyword>
<dbReference type="AlphaFoldDB" id="A0A0D2UVC3"/>
<dbReference type="SUPFAM" id="SSF54427">
    <property type="entry name" value="NTF2-like"/>
    <property type="match status" value="1"/>
</dbReference>
<dbReference type="Pfam" id="PF02136">
    <property type="entry name" value="NTF2"/>
    <property type="match status" value="1"/>
</dbReference>
<dbReference type="Proteomes" id="UP000032304">
    <property type="component" value="Chromosome 11"/>
</dbReference>
<evidence type="ECO:0000256" key="1">
    <source>
        <dbReference type="ARBA" id="ARBA00022884"/>
    </source>
</evidence>
<feature type="region of interest" description="Disordered" evidence="3">
    <location>
        <begin position="337"/>
        <end position="394"/>
    </location>
</feature>
<dbReference type="InterPro" id="IPR032710">
    <property type="entry name" value="NTF2-like_dom_sf"/>
</dbReference>
<dbReference type="GO" id="GO:0003729">
    <property type="term" value="F:mRNA binding"/>
    <property type="evidence" value="ECO:0007669"/>
    <property type="project" value="TreeGrafter"/>
</dbReference>
<protein>
    <recommendedName>
        <fullName evidence="8">NTF2 domain-containing protein</fullName>
    </recommendedName>
</protein>
<dbReference type="PROSITE" id="PS50102">
    <property type="entry name" value="RRM"/>
    <property type="match status" value="1"/>
</dbReference>
<evidence type="ECO:0000256" key="3">
    <source>
        <dbReference type="SAM" id="MobiDB-lite"/>
    </source>
</evidence>
<dbReference type="GO" id="GO:1990904">
    <property type="term" value="C:ribonucleoprotein complex"/>
    <property type="evidence" value="ECO:0007669"/>
    <property type="project" value="TreeGrafter"/>
</dbReference>
<sequence>MATPCPLPVTAAQVGIYFVERYYQVIIQQPHLVHQFHSDASTMVRVDGSHRETAAAMLQIHALVMLLNFTGIEIKTACSLESWNAGVLVMVSGSVLVKDFCSRREFVQTFFLAPQEKGFFVLNDIFHFIEEQQIQHHPADIFVALTYNIVLFVVPGYLLGGDIQRREFVAPVDVKENGPVDNYTLSEQLQQAPESESVVDKSSLRVAKGQSAPSVAPQVSVSKNPLPASDWDHAPQHTAQQPVLSSNVVEMSGADMVDEISPIENLPSTVFESEIEEEFKKFGDISPDGVVIRSRKDVGVCYAFVEFQDMSSVRNAVMAGTAQVAGRQVYIEERRPNSYIPSRGGRMGRGRGSYPTEAPRGRFGTRSYGGGGAYNGSERDHSRSRGNGFYRQTS</sequence>
<dbReference type="Gene3D" id="3.10.450.50">
    <property type="match status" value="1"/>
</dbReference>
<dbReference type="CDD" id="cd00780">
    <property type="entry name" value="NTF2"/>
    <property type="match status" value="1"/>
</dbReference>
<dbReference type="GO" id="GO:0005829">
    <property type="term" value="C:cytosol"/>
    <property type="evidence" value="ECO:0007669"/>
    <property type="project" value="TreeGrafter"/>
</dbReference>
<dbReference type="InterPro" id="IPR012677">
    <property type="entry name" value="Nucleotide-bd_a/b_plait_sf"/>
</dbReference>
<proteinExistence type="predicted"/>
<dbReference type="InterPro" id="IPR039539">
    <property type="entry name" value="Ras_GTPase_bind_prot"/>
</dbReference>
<organism evidence="6 7">
    <name type="scientific">Gossypium raimondii</name>
    <name type="common">Peruvian cotton</name>
    <name type="synonym">Gossypium klotzschianum subsp. raimondii</name>
    <dbReference type="NCBI Taxonomy" id="29730"/>
    <lineage>
        <taxon>Eukaryota</taxon>
        <taxon>Viridiplantae</taxon>
        <taxon>Streptophyta</taxon>
        <taxon>Embryophyta</taxon>
        <taxon>Tracheophyta</taxon>
        <taxon>Spermatophyta</taxon>
        <taxon>Magnoliopsida</taxon>
        <taxon>eudicotyledons</taxon>
        <taxon>Gunneridae</taxon>
        <taxon>Pentapetalae</taxon>
        <taxon>rosids</taxon>
        <taxon>malvids</taxon>
        <taxon>Malvales</taxon>
        <taxon>Malvaceae</taxon>
        <taxon>Malvoideae</taxon>
        <taxon>Gossypium</taxon>
    </lineage>
</organism>
<dbReference type="InterPro" id="IPR000504">
    <property type="entry name" value="RRM_dom"/>
</dbReference>
<dbReference type="EMBL" id="CM001750">
    <property type="protein sequence ID" value="KJB72456.1"/>
    <property type="molecule type" value="Genomic_DNA"/>
</dbReference>
<name>A0A0D2UVC3_GOSRA</name>
<dbReference type="InterPro" id="IPR002075">
    <property type="entry name" value="NTF2_dom"/>
</dbReference>
<dbReference type="SMART" id="SM00360">
    <property type="entry name" value="RRM"/>
    <property type="match status" value="1"/>
</dbReference>
<dbReference type="PANTHER" id="PTHR10693:SF58">
    <property type="entry name" value="OS02G0131700 PROTEIN"/>
    <property type="match status" value="1"/>
</dbReference>
<reference evidence="6 7" key="1">
    <citation type="journal article" date="2012" name="Nature">
        <title>Repeated polyploidization of Gossypium genomes and the evolution of spinnable cotton fibres.</title>
        <authorList>
            <person name="Paterson A.H."/>
            <person name="Wendel J.F."/>
            <person name="Gundlach H."/>
            <person name="Guo H."/>
            <person name="Jenkins J."/>
            <person name="Jin D."/>
            <person name="Llewellyn D."/>
            <person name="Showmaker K.C."/>
            <person name="Shu S."/>
            <person name="Udall J."/>
            <person name="Yoo M.J."/>
            <person name="Byers R."/>
            <person name="Chen W."/>
            <person name="Doron-Faigenboim A."/>
            <person name="Duke M.V."/>
            <person name="Gong L."/>
            <person name="Grimwood J."/>
            <person name="Grover C."/>
            <person name="Grupp K."/>
            <person name="Hu G."/>
            <person name="Lee T.H."/>
            <person name="Li J."/>
            <person name="Lin L."/>
            <person name="Liu T."/>
            <person name="Marler B.S."/>
            <person name="Page J.T."/>
            <person name="Roberts A.W."/>
            <person name="Romanel E."/>
            <person name="Sanders W.S."/>
            <person name="Szadkowski E."/>
            <person name="Tan X."/>
            <person name="Tang H."/>
            <person name="Xu C."/>
            <person name="Wang J."/>
            <person name="Wang Z."/>
            <person name="Zhang D."/>
            <person name="Zhang L."/>
            <person name="Ashrafi H."/>
            <person name="Bedon F."/>
            <person name="Bowers J.E."/>
            <person name="Brubaker C.L."/>
            <person name="Chee P.W."/>
            <person name="Das S."/>
            <person name="Gingle A.R."/>
            <person name="Haigler C.H."/>
            <person name="Harker D."/>
            <person name="Hoffmann L.V."/>
            <person name="Hovav R."/>
            <person name="Jones D.C."/>
            <person name="Lemke C."/>
            <person name="Mansoor S."/>
            <person name="ur Rahman M."/>
            <person name="Rainville L.N."/>
            <person name="Rambani A."/>
            <person name="Reddy U.K."/>
            <person name="Rong J.K."/>
            <person name="Saranga Y."/>
            <person name="Scheffler B.E."/>
            <person name="Scheffler J.A."/>
            <person name="Stelly D.M."/>
            <person name="Triplett B.A."/>
            <person name="Van Deynze A."/>
            <person name="Vaslin M.F."/>
            <person name="Waghmare V.N."/>
            <person name="Walford S.A."/>
            <person name="Wright R.J."/>
            <person name="Zaki E.A."/>
            <person name="Zhang T."/>
            <person name="Dennis E.S."/>
            <person name="Mayer K.F."/>
            <person name="Peterson D.G."/>
            <person name="Rokhsar D.S."/>
            <person name="Wang X."/>
            <person name="Schmutz J."/>
        </authorList>
    </citation>
    <scope>NUCLEOTIDE SEQUENCE [LARGE SCALE GENOMIC DNA]</scope>
</reference>
<accession>A0A0D2UVC3</accession>
<evidence type="ECO:0000313" key="6">
    <source>
        <dbReference type="EMBL" id="KJB72456.1"/>
    </source>
</evidence>
<dbReference type="STRING" id="29730.A0A0D2UVC3"/>
<feature type="domain" description="NTF2" evidence="5">
    <location>
        <begin position="14"/>
        <end position="128"/>
    </location>
</feature>
<feature type="compositionally biased region" description="Low complexity" evidence="3">
    <location>
        <begin position="210"/>
        <end position="222"/>
    </location>
</feature>
<evidence type="ECO:0008006" key="8">
    <source>
        <dbReference type="Google" id="ProtNLM"/>
    </source>
</evidence>
<dbReference type="PROSITE" id="PS50177">
    <property type="entry name" value="NTF2_DOMAIN"/>
    <property type="match status" value="1"/>
</dbReference>
<keyword evidence="7" id="KW-1185">Reference proteome</keyword>
<dbReference type="CDD" id="cd00590">
    <property type="entry name" value="RRM_SF"/>
    <property type="match status" value="1"/>
</dbReference>
<evidence type="ECO:0000259" key="4">
    <source>
        <dbReference type="PROSITE" id="PS50102"/>
    </source>
</evidence>
<dbReference type="Gramene" id="KJB72456">
    <property type="protein sequence ID" value="KJB72456"/>
    <property type="gene ID" value="B456_011G179700"/>
</dbReference>
<dbReference type="Gene3D" id="3.30.70.330">
    <property type="match status" value="1"/>
</dbReference>